<keyword evidence="3" id="KW-1185">Reference proteome</keyword>
<dbReference type="EMBL" id="MU154603">
    <property type="protein sequence ID" value="KAF9492334.1"/>
    <property type="molecule type" value="Genomic_DNA"/>
</dbReference>
<evidence type="ECO:0000313" key="2">
    <source>
        <dbReference type="EMBL" id="KAF9492334.1"/>
    </source>
</evidence>
<sequence>MLQTVWLSILCVLWLLTPSTIEALAPDGCDALAGHGRNVCGQLPFIELYCYIISAARMCPFYRLPALFFGTWEYPTFGVRWRQPRFSPYFLIYSRTLSVLATKAVVDGHPDVWMASAWDLPYTKNQAYTNDQRKDHSTEALLYENV</sequence>
<feature type="chain" id="PRO_5040134375" description="Secreted protein" evidence="1">
    <location>
        <begin position="24"/>
        <end position="146"/>
    </location>
</feature>
<dbReference type="AlphaFoldDB" id="A0A9P5ZQX9"/>
<name>A0A9P5ZQX9_PLEER</name>
<comment type="caution">
    <text evidence="2">The sequence shown here is derived from an EMBL/GenBank/DDBJ whole genome shotgun (WGS) entry which is preliminary data.</text>
</comment>
<reference evidence="2" key="1">
    <citation type="submission" date="2020-11" db="EMBL/GenBank/DDBJ databases">
        <authorList>
            <consortium name="DOE Joint Genome Institute"/>
            <person name="Ahrendt S."/>
            <person name="Riley R."/>
            <person name="Andreopoulos W."/>
            <person name="Labutti K."/>
            <person name="Pangilinan J."/>
            <person name="Ruiz-Duenas F.J."/>
            <person name="Barrasa J.M."/>
            <person name="Sanchez-Garcia M."/>
            <person name="Camarero S."/>
            <person name="Miyauchi S."/>
            <person name="Serrano A."/>
            <person name="Linde D."/>
            <person name="Babiker R."/>
            <person name="Drula E."/>
            <person name="Ayuso-Fernandez I."/>
            <person name="Pacheco R."/>
            <person name="Padilla G."/>
            <person name="Ferreira P."/>
            <person name="Barriuso J."/>
            <person name="Kellner H."/>
            <person name="Castanera R."/>
            <person name="Alfaro M."/>
            <person name="Ramirez L."/>
            <person name="Pisabarro A.G."/>
            <person name="Kuo A."/>
            <person name="Tritt A."/>
            <person name="Lipzen A."/>
            <person name="He G."/>
            <person name="Yan M."/>
            <person name="Ng V."/>
            <person name="Cullen D."/>
            <person name="Martin F."/>
            <person name="Rosso M.-N."/>
            <person name="Henrissat B."/>
            <person name="Hibbett D."/>
            <person name="Martinez A.T."/>
            <person name="Grigoriev I.V."/>
        </authorList>
    </citation>
    <scope>NUCLEOTIDE SEQUENCE</scope>
    <source>
        <strain evidence="2">ATCC 90797</strain>
    </source>
</reference>
<dbReference type="Proteomes" id="UP000807025">
    <property type="component" value="Unassembled WGS sequence"/>
</dbReference>
<accession>A0A9P5ZQX9</accession>
<evidence type="ECO:0000256" key="1">
    <source>
        <dbReference type="SAM" id="SignalP"/>
    </source>
</evidence>
<feature type="signal peptide" evidence="1">
    <location>
        <begin position="1"/>
        <end position="23"/>
    </location>
</feature>
<evidence type="ECO:0008006" key="4">
    <source>
        <dbReference type="Google" id="ProtNLM"/>
    </source>
</evidence>
<dbReference type="OrthoDB" id="3364107at2759"/>
<organism evidence="2 3">
    <name type="scientific">Pleurotus eryngii</name>
    <name type="common">Boletus of the steppes</name>
    <dbReference type="NCBI Taxonomy" id="5323"/>
    <lineage>
        <taxon>Eukaryota</taxon>
        <taxon>Fungi</taxon>
        <taxon>Dikarya</taxon>
        <taxon>Basidiomycota</taxon>
        <taxon>Agaricomycotina</taxon>
        <taxon>Agaricomycetes</taxon>
        <taxon>Agaricomycetidae</taxon>
        <taxon>Agaricales</taxon>
        <taxon>Pleurotineae</taxon>
        <taxon>Pleurotaceae</taxon>
        <taxon>Pleurotus</taxon>
    </lineage>
</organism>
<evidence type="ECO:0000313" key="3">
    <source>
        <dbReference type="Proteomes" id="UP000807025"/>
    </source>
</evidence>
<gene>
    <name evidence="2" type="ORF">BDN71DRAFT_1509572</name>
</gene>
<keyword evidence="1" id="KW-0732">Signal</keyword>
<proteinExistence type="predicted"/>
<protein>
    <recommendedName>
        <fullName evidence="4">Secreted protein</fullName>
    </recommendedName>
</protein>